<feature type="domain" description="Nuclear receptor" evidence="10">
    <location>
        <begin position="219"/>
        <end position="267"/>
    </location>
</feature>
<gene>
    <name evidence="12" type="ORF">SBAD_LOCUS1072</name>
</gene>
<keyword evidence="8" id="KW-0539">Nucleus</keyword>
<dbReference type="GO" id="GO:0004879">
    <property type="term" value="F:nuclear receptor activity"/>
    <property type="evidence" value="ECO:0007669"/>
    <property type="project" value="TreeGrafter"/>
</dbReference>
<evidence type="ECO:0000259" key="10">
    <source>
        <dbReference type="PROSITE" id="PS51030"/>
    </source>
</evidence>
<dbReference type="InterPro" id="IPR013088">
    <property type="entry name" value="Znf_NHR/GATA"/>
</dbReference>
<evidence type="ECO:0000256" key="1">
    <source>
        <dbReference type="ARBA" id="ARBA00022723"/>
    </source>
</evidence>
<keyword evidence="6" id="KW-0804">Transcription</keyword>
<dbReference type="PANTHER" id="PTHR24082:SF473">
    <property type="entry name" value="ECDYSONE-INDUCED PROTEIN 75B, ISOFORM B"/>
    <property type="match status" value="1"/>
</dbReference>
<accession>A0A183IBS8</accession>
<keyword evidence="2" id="KW-0863">Zinc-finger</keyword>
<evidence type="ECO:0000259" key="11">
    <source>
        <dbReference type="PROSITE" id="PS51843"/>
    </source>
</evidence>
<evidence type="ECO:0000313" key="13">
    <source>
        <dbReference type="Proteomes" id="UP000270296"/>
    </source>
</evidence>
<dbReference type="InterPro" id="IPR001723">
    <property type="entry name" value="Nuclear_hrmn_rcpt"/>
</dbReference>
<dbReference type="OrthoDB" id="7634782at2759"/>
<dbReference type="GO" id="GO:0030154">
    <property type="term" value="P:cell differentiation"/>
    <property type="evidence" value="ECO:0007669"/>
    <property type="project" value="TreeGrafter"/>
</dbReference>
<dbReference type="AlphaFoldDB" id="A0A183IBS8"/>
<dbReference type="SMART" id="SM00399">
    <property type="entry name" value="ZnF_C4"/>
    <property type="match status" value="1"/>
</dbReference>
<reference evidence="12 13" key="2">
    <citation type="submission" date="2018-11" db="EMBL/GenBank/DDBJ databases">
        <authorList>
            <consortium name="Pathogen Informatics"/>
        </authorList>
    </citation>
    <scope>NUCLEOTIDE SEQUENCE [LARGE SCALE GENOMIC DNA]</scope>
</reference>
<evidence type="ECO:0000256" key="4">
    <source>
        <dbReference type="ARBA" id="ARBA00023015"/>
    </source>
</evidence>
<evidence type="ECO:0000256" key="5">
    <source>
        <dbReference type="ARBA" id="ARBA00023125"/>
    </source>
</evidence>
<dbReference type="PRINTS" id="PR00047">
    <property type="entry name" value="STROIDFINGER"/>
</dbReference>
<dbReference type="InterPro" id="IPR001628">
    <property type="entry name" value="Znf_hrmn_rcpt"/>
</dbReference>
<keyword evidence="5" id="KW-0238">DNA-binding</keyword>
<proteinExistence type="predicted"/>
<keyword evidence="1" id="KW-0479">Metal-binding</keyword>
<evidence type="ECO:0000256" key="9">
    <source>
        <dbReference type="SAM" id="MobiDB-lite"/>
    </source>
</evidence>
<evidence type="ECO:0000256" key="6">
    <source>
        <dbReference type="ARBA" id="ARBA00023163"/>
    </source>
</evidence>
<dbReference type="PROSITE" id="PS51030">
    <property type="entry name" value="NUCLEAR_REC_DBD_2"/>
    <property type="match status" value="2"/>
</dbReference>
<name>A0A183IBS8_9BILA</name>
<feature type="region of interest" description="Disordered" evidence="9">
    <location>
        <begin position="96"/>
        <end position="118"/>
    </location>
</feature>
<dbReference type="Pfam" id="PF00105">
    <property type="entry name" value="zf-C4"/>
    <property type="match status" value="2"/>
</dbReference>
<keyword evidence="4" id="KW-0805">Transcription regulation</keyword>
<keyword evidence="7" id="KW-0675">Receptor</keyword>
<evidence type="ECO:0000256" key="7">
    <source>
        <dbReference type="ARBA" id="ARBA00023170"/>
    </source>
</evidence>
<dbReference type="GO" id="GO:0008270">
    <property type="term" value="F:zinc ion binding"/>
    <property type="evidence" value="ECO:0007669"/>
    <property type="project" value="UniProtKB-KW"/>
</dbReference>
<dbReference type="SMART" id="SM00430">
    <property type="entry name" value="HOLI"/>
    <property type="match status" value="1"/>
</dbReference>
<evidence type="ECO:0000256" key="2">
    <source>
        <dbReference type="ARBA" id="ARBA00022771"/>
    </source>
</evidence>
<dbReference type="GO" id="GO:0045944">
    <property type="term" value="P:positive regulation of transcription by RNA polymerase II"/>
    <property type="evidence" value="ECO:0007669"/>
    <property type="project" value="TreeGrafter"/>
</dbReference>
<dbReference type="PANTHER" id="PTHR24082">
    <property type="entry name" value="NUCLEAR HORMONE RECEPTOR"/>
    <property type="match status" value="1"/>
</dbReference>
<dbReference type="GO" id="GO:0000122">
    <property type="term" value="P:negative regulation of transcription by RNA polymerase II"/>
    <property type="evidence" value="ECO:0007669"/>
    <property type="project" value="TreeGrafter"/>
</dbReference>
<dbReference type="SUPFAM" id="SSF57716">
    <property type="entry name" value="Glucocorticoid receptor-like (DNA-binding domain)"/>
    <property type="match status" value="1"/>
</dbReference>
<evidence type="ECO:0000313" key="12">
    <source>
        <dbReference type="EMBL" id="VDO93111.1"/>
    </source>
</evidence>
<dbReference type="InterPro" id="IPR035500">
    <property type="entry name" value="NHR-like_dom_sf"/>
</dbReference>
<dbReference type="WBParaSite" id="SBAD_0000110401-mRNA-1">
    <property type="protein sequence ID" value="SBAD_0000110401-mRNA-1"/>
    <property type="gene ID" value="SBAD_0000110401"/>
</dbReference>
<sequence>MPCITIKKNCHYEVMAANRGRKKWTFDGSSILCQVCGDKASGFHYGVHACEGCKPTLQPNEAYLDWIVVQLKSWISLDNPDNGEDMTEKHRNLNSCNVSNATGHPTRDDKPTDLIPRGRMTERPTHGCVCMCGDEKIRNTNDFQLFLISLAVSKLYSINVAPCLGSRNRPPFVSIPERAPVATSTLCHVSASSSLTLTDLQPTSLTSPHNSVLLISSDRRSIQQKIQYRPCTKNQQCSIIRINRNRCQYCRLKKCIAVGMSRDAVRFGRVPKREKAKIIADMQRTSFQSRTDNLTVELEDDENIITSIVRAHADTSEILHDRVLSVLDHYRKMAFDLPISTVACPFNPSLRNCDKMSDKYLPAIRSVVNFAKGIPGFHLLMQDDQVTLLKATAFEILLLRSAPLFDTNTKTLLLLNGTAYSRDRVQRPLTGKTMTGGCQGRFLIDSLFDFMNRFNQMQLSEAEVALFSAVVLVSPGRTYRQEPSESWCLQRHEHIAKTVTGYTG</sequence>
<feature type="domain" description="NR LBD" evidence="11">
    <location>
        <begin position="300"/>
        <end position="504"/>
    </location>
</feature>
<dbReference type="InterPro" id="IPR050234">
    <property type="entry name" value="Nuclear_hormone_rcpt_NR1"/>
</dbReference>
<dbReference type="PROSITE" id="PS51843">
    <property type="entry name" value="NR_LBD"/>
    <property type="match status" value="1"/>
</dbReference>
<evidence type="ECO:0000313" key="14">
    <source>
        <dbReference type="WBParaSite" id="SBAD_0000110401-mRNA-1"/>
    </source>
</evidence>
<dbReference type="Gene3D" id="1.10.565.10">
    <property type="entry name" value="Retinoid X Receptor"/>
    <property type="match status" value="1"/>
</dbReference>
<dbReference type="InterPro" id="IPR000536">
    <property type="entry name" value="Nucl_hrmn_rcpt_lig-bd"/>
</dbReference>
<evidence type="ECO:0000256" key="3">
    <source>
        <dbReference type="ARBA" id="ARBA00022833"/>
    </source>
</evidence>
<evidence type="ECO:0000256" key="8">
    <source>
        <dbReference type="ARBA" id="ARBA00023242"/>
    </source>
</evidence>
<dbReference type="EMBL" id="UZAM01006701">
    <property type="protein sequence ID" value="VDO93111.1"/>
    <property type="molecule type" value="Genomic_DNA"/>
</dbReference>
<reference evidence="14" key="1">
    <citation type="submission" date="2016-06" db="UniProtKB">
        <authorList>
            <consortium name="WormBaseParasite"/>
        </authorList>
    </citation>
    <scope>IDENTIFICATION</scope>
</reference>
<dbReference type="PRINTS" id="PR00398">
    <property type="entry name" value="STRDHORMONER"/>
</dbReference>
<keyword evidence="3" id="KW-0862">Zinc</keyword>
<feature type="domain" description="Nuclear receptor" evidence="10">
    <location>
        <begin position="30"/>
        <end position="54"/>
    </location>
</feature>
<dbReference type="Proteomes" id="UP000270296">
    <property type="component" value="Unassembled WGS sequence"/>
</dbReference>
<organism evidence="14">
    <name type="scientific">Soboliphyme baturini</name>
    <dbReference type="NCBI Taxonomy" id="241478"/>
    <lineage>
        <taxon>Eukaryota</taxon>
        <taxon>Metazoa</taxon>
        <taxon>Ecdysozoa</taxon>
        <taxon>Nematoda</taxon>
        <taxon>Enoplea</taxon>
        <taxon>Dorylaimia</taxon>
        <taxon>Dioctophymatida</taxon>
        <taxon>Dioctophymatoidea</taxon>
        <taxon>Soboliphymatidae</taxon>
        <taxon>Soboliphyme</taxon>
    </lineage>
</organism>
<dbReference type="Pfam" id="PF00104">
    <property type="entry name" value="Hormone_recep"/>
    <property type="match status" value="1"/>
</dbReference>
<keyword evidence="13" id="KW-1185">Reference proteome</keyword>
<dbReference type="GO" id="GO:0000978">
    <property type="term" value="F:RNA polymerase II cis-regulatory region sequence-specific DNA binding"/>
    <property type="evidence" value="ECO:0007669"/>
    <property type="project" value="TreeGrafter"/>
</dbReference>
<dbReference type="GO" id="GO:0009755">
    <property type="term" value="P:hormone-mediated signaling pathway"/>
    <property type="evidence" value="ECO:0007669"/>
    <property type="project" value="TreeGrafter"/>
</dbReference>
<protein>
    <submittedName>
        <fullName evidence="14">Nuclear receptor domain-containing protein</fullName>
    </submittedName>
</protein>
<dbReference type="Gene3D" id="3.30.50.10">
    <property type="entry name" value="Erythroid Transcription Factor GATA-1, subunit A"/>
    <property type="match status" value="2"/>
</dbReference>
<dbReference type="SUPFAM" id="SSF48508">
    <property type="entry name" value="Nuclear receptor ligand-binding domain"/>
    <property type="match status" value="1"/>
</dbReference>